<organism evidence="1 2">
    <name type="scientific">Natrinema soli</name>
    <dbReference type="NCBI Taxonomy" id="1930624"/>
    <lineage>
        <taxon>Archaea</taxon>
        <taxon>Methanobacteriati</taxon>
        <taxon>Methanobacteriota</taxon>
        <taxon>Stenosarchaea group</taxon>
        <taxon>Halobacteria</taxon>
        <taxon>Halobacteriales</taxon>
        <taxon>Natrialbaceae</taxon>
        <taxon>Natrinema</taxon>
    </lineage>
</organism>
<evidence type="ECO:0000313" key="1">
    <source>
        <dbReference type="EMBL" id="MFC6764044.1"/>
    </source>
</evidence>
<keyword evidence="2" id="KW-1185">Reference proteome</keyword>
<reference evidence="1 2" key="1">
    <citation type="journal article" date="2019" name="Int. J. Syst. Evol. Microbiol.">
        <title>The Global Catalogue of Microorganisms (GCM) 10K type strain sequencing project: providing services to taxonomists for standard genome sequencing and annotation.</title>
        <authorList>
            <consortium name="The Broad Institute Genomics Platform"/>
            <consortium name="The Broad Institute Genome Sequencing Center for Infectious Disease"/>
            <person name="Wu L."/>
            <person name="Ma J."/>
        </authorList>
    </citation>
    <scope>NUCLEOTIDE SEQUENCE [LARGE SCALE GENOMIC DNA]</scope>
    <source>
        <strain evidence="1 2">LMG 29247</strain>
    </source>
</reference>
<dbReference type="AlphaFoldDB" id="A0ABD5SGM5"/>
<comment type="caution">
    <text evidence="1">The sequence shown here is derived from an EMBL/GenBank/DDBJ whole genome shotgun (WGS) entry which is preliminary data.</text>
</comment>
<dbReference type="EMBL" id="JBHSWV010000041">
    <property type="protein sequence ID" value="MFC6764044.1"/>
    <property type="molecule type" value="Genomic_DNA"/>
</dbReference>
<evidence type="ECO:0008006" key="3">
    <source>
        <dbReference type="Google" id="ProtNLM"/>
    </source>
</evidence>
<gene>
    <name evidence="1" type="ORF">ACFQE6_02980</name>
</gene>
<protein>
    <recommendedName>
        <fullName evidence="3">DUF1102 domain-containing protein</fullName>
    </recommendedName>
</protein>
<accession>A0ABD5SGM5</accession>
<name>A0ABD5SGM5_9EURY</name>
<evidence type="ECO:0000313" key="2">
    <source>
        <dbReference type="Proteomes" id="UP001596383"/>
    </source>
</evidence>
<proteinExistence type="predicted"/>
<sequence length="199" mass="20113">MNRRNVLVGLGTIVAGGGAALGTGAFSSVEADRTVNVSVEGDSSAFLQLDPSPSGYANNTDGTLQIDLDANGPSSGNGLNANATTTIGPLFTAGNESDGGIDLHITADGSASNITVNEGTAIENTVTDGTNDLGTIEFIFMDSGDKAIVSNDGSNSVNIAQTNTEDITLKINVPDINPSNIDSSTFLDTITIVANDDGT</sequence>
<dbReference type="RefSeq" id="WP_273737146.1">
    <property type="nucleotide sequence ID" value="NZ_JAQIVI010000041.1"/>
</dbReference>
<dbReference type="Proteomes" id="UP001596383">
    <property type="component" value="Unassembled WGS sequence"/>
</dbReference>